<feature type="transmembrane region" description="Helical" evidence="1">
    <location>
        <begin position="110"/>
        <end position="136"/>
    </location>
</feature>
<accession>A0ABT8R8F7</accession>
<name>A0ABT8R8F7_9BACT</name>
<evidence type="ECO:0000256" key="1">
    <source>
        <dbReference type="SAM" id="Phobius"/>
    </source>
</evidence>
<gene>
    <name evidence="2" type="ORF">Q0590_18385</name>
</gene>
<evidence type="ECO:0000313" key="2">
    <source>
        <dbReference type="EMBL" id="MDO1448249.1"/>
    </source>
</evidence>
<proteinExistence type="predicted"/>
<dbReference type="Proteomes" id="UP001168528">
    <property type="component" value="Unassembled WGS sequence"/>
</dbReference>
<keyword evidence="3" id="KW-1185">Reference proteome</keyword>
<keyword evidence="1" id="KW-0812">Transmembrane</keyword>
<feature type="transmembrane region" description="Helical" evidence="1">
    <location>
        <begin position="25"/>
        <end position="46"/>
    </location>
</feature>
<dbReference type="RefSeq" id="WP_378410461.1">
    <property type="nucleotide sequence ID" value="NZ_JBHSMY010000009.1"/>
</dbReference>
<sequence>MATSRKWLNTLDCTLYTVGFIKQHYLMILALGLVAAFGRAIQLKAFGPVSPLSHTLLEIVIESSRILLFLYVLGLSNIRSGFLKILHLFTNKPGRRQTWHTAIRTIRGRWLALLINLGVFACIAFLFNLFIDHIAYQTCLLLTLKDHQVVDQQSSAWTVILFFKNLSVIPFTIVFEVLFLLWLTNRLPKSVAYSSFSK</sequence>
<feature type="transmembrane region" description="Helical" evidence="1">
    <location>
        <begin position="66"/>
        <end position="89"/>
    </location>
</feature>
<comment type="caution">
    <text evidence="2">The sequence shown here is derived from an EMBL/GenBank/DDBJ whole genome shotgun (WGS) entry which is preliminary data.</text>
</comment>
<reference evidence="2" key="1">
    <citation type="submission" date="2023-07" db="EMBL/GenBank/DDBJ databases">
        <title>The genome sequence of Rhodocytophaga aerolata KACC 12507.</title>
        <authorList>
            <person name="Zhang X."/>
        </authorList>
    </citation>
    <scope>NUCLEOTIDE SEQUENCE</scope>
    <source>
        <strain evidence="2">KACC 12507</strain>
    </source>
</reference>
<evidence type="ECO:0000313" key="3">
    <source>
        <dbReference type="Proteomes" id="UP001168528"/>
    </source>
</evidence>
<keyword evidence="1" id="KW-0472">Membrane</keyword>
<keyword evidence="1" id="KW-1133">Transmembrane helix</keyword>
<protein>
    <submittedName>
        <fullName evidence="2">Uncharacterized protein</fullName>
    </submittedName>
</protein>
<feature type="transmembrane region" description="Helical" evidence="1">
    <location>
        <begin position="156"/>
        <end position="183"/>
    </location>
</feature>
<dbReference type="EMBL" id="JAUKPO010000010">
    <property type="protein sequence ID" value="MDO1448249.1"/>
    <property type="molecule type" value="Genomic_DNA"/>
</dbReference>
<organism evidence="2 3">
    <name type="scientific">Rhodocytophaga aerolata</name>
    <dbReference type="NCBI Taxonomy" id="455078"/>
    <lineage>
        <taxon>Bacteria</taxon>
        <taxon>Pseudomonadati</taxon>
        <taxon>Bacteroidota</taxon>
        <taxon>Cytophagia</taxon>
        <taxon>Cytophagales</taxon>
        <taxon>Rhodocytophagaceae</taxon>
        <taxon>Rhodocytophaga</taxon>
    </lineage>
</organism>